<dbReference type="GO" id="GO:0005634">
    <property type="term" value="C:nucleus"/>
    <property type="evidence" value="ECO:0007669"/>
    <property type="project" value="UniProtKB-SubCell"/>
</dbReference>
<evidence type="ECO:0000313" key="12">
    <source>
        <dbReference type="Proteomes" id="UP001174136"/>
    </source>
</evidence>
<dbReference type="InterPro" id="IPR003656">
    <property type="entry name" value="Znf_BED"/>
</dbReference>
<dbReference type="InterPro" id="IPR052035">
    <property type="entry name" value="ZnF_BED_domain_contain"/>
</dbReference>
<dbReference type="SUPFAM" id="SSF53098">
    <property type="entry name" value="Ribonuclease H-like"/>
    <property type="match status" value="1"/>
</dbReference>
<evidence type="ECO:0000256" key="6">
    <source>
        <dbReference type="ARBA" id="ARBA00023163"/>
    </source>
</evidence>
<dbReference type="GO" id="GO:0003677">
    <property type="term" value="F:DNA binding"/>
    <property type="evidence" value="ECO:0007669"/>
    <property type="project" value="InterPro"/>
</dbReference>
<evidence type="ECO:0000256" key="4">
    <source>
        <dbReference type="ARBA" id="ARBA00022833"/>
    </source>
</evidence>
<gene>
    <name evidence="11" type="primary">ZBED1_6</name>
    <name evidence="11" type="ORF">N1851_000465</name>
</gene>
<keyword evidence="4" id="KW-0862">Zinc</keyword>
<evidence type="ECO:0000259" key="10">
    <source>
        <dbReference type="PROSITE" id="PS50808"/>
    </source>
</evidence>
<evidence type="ECO:0000256" key="9">
    <source>
        <dbReference type="SAM" id="MobiDB-lite"/>
    </source>
</evidence>
<feature type="domain" description="BED-type" evidence="10">
    <location>
        <begin position="7"/>
        <end position="57"/>
    </location>
</feature>
<keyword evidence="12" id="KW-1185">Reference proteome</keyword>
<proteinExistence type="predicted"/>
<dbReference type="Proteomes" id="UP001174136">
    <property type="component" value="Unassembled WGS sequence"/>
</dbReference>
<keyword evidence="3 8" id="KW-0863">Zinc-finger</keyword>
<keyword evidence="7" id="KW-0539">Nucleus</keyword>
<evidence type="ECO:0000256" key="5">
    <source>
        <dbReference type="ARBA" id="ARBA00023015"/>
    </source>
</evidence>
<dbReference type="InterPro" id="IPR012337">
    <property type="entry name" value="RNaseH-like_sf"/>
</dbReference>
<dbReference type="InterPro" id="IPR036236">
    <property type="entry name" value="Znf_C2H2_sf"/>
</dbReference>
<dbReference type="PROSITE" id="PS50808">
    <property type="entry name" value="ZF_BED"/>
    <property type="match status" value="1"/>
</dbReference>
<dbReference type="GO" id="GO:0008270">
    <property type="term" value="F:zinc ion binding"/>
    <property type="evidence" value="ECO:0007669"/>
    <property type="project" value="UniProtKB-KW"/>
</dbReference>
<keyword evidence="5" id="KW-0805">Transcription regulation</keyword>
<evidence type="ECO:0000256" key="8">
    <source>
        <dbReference type="PROSITE-ProRule" id="PRU00027"/>
    </source>
</evidence>
<dbReference type="SMART" id="SM00614">
    <property type="entry name" value="ZnF_BED"/>
    <property type="match status" value="1"/>
</dbReference>
<dbReference type="PANTHER" id="PTHR46481">
    <property type="entry name" value="ZINC FINGER BED DOMAIN-CONTAINING PROTEIN 4"/>
    <property type="match status" value="1"/>
</dbReference>
<comment type="subcellular location">
    <subcellularLocation>
        <location evidence="1">Nucleus</location>
    </subcellularLocation>
</comment>
<feature type="region of interest" description="Disordered" evidence="9">
    <location>
        <begin position="441"/>
        <end position="468"/>
    </location>
</feature>
<organism evidence="11 12">
    <name type="scientific">Merluccius polli</name>
    <name type="common">Benguela hake</name>
    <name type="synonym">Merluccius cadenati</name>
    <dbReference type="NCBI Taxonomy" id="89951"/>
    <lineage>
        <taxon>Eukaryota</taxon>
        <taxon>Metazoa</taxon>
        <taxon>Chordata</taxon>
        <taxon>Craniata</taxon>
        <taxon>Vertebrata</taxon>
        <taxon>Euteleostomi</taxon>
        <taxon>Actinopterygii</taxon>
        <taxon>Neopterygii</taxon>
        <taxon>Teleostei</taxon>
        <taxon>Neoteleostei</taxon>
        <taxon>Acanthomorphata</taxon>
        <taxon>Zeiogadaria</taxon>
        <taxon>Gadariae</taxon>
        <taxon>Gadiformes</taxon>
        <taxon>Gadoidei</taxon>
        <taxon>Merlucciidae</taxon>
        <taxon>Merluccius</taxon>
    </lineage>
</organism>
<name>A0AA47PD36_MERPO</name>
<dbReference type="Gene3D" id="1.10.10.1070">
    <property type="entry name" value="Zinc finger, BED domain-containing"/>
    <property type="match status" value="1"/>
</dbReference>
<keyword evidence="2" id="KW-0479">Metal-binding</keyword>
<dbReference type="EMBL" id="JAOPHQ010000019">
    <property type="protein sequence ID" value="KAK0156243.1"/>
    <property type="molecule type" value="Genomic_DNA"/>
</dbReference>
<evidence type="ECO:0000256" key="7">
    <source>
        <dbReference type="ARBA" id="ARBA00023242"/>
    </source>
</evidence>
<evidence type="ECO:0000256" key="3">
    <source>
        <dbReference type="ARBA" id="ARBA00022771"/>
    </source>
</evidence>
<reference evidence="11" key="1">
    <citation type="journal article" date="2023" name="Front. Mar. Sci.">
        <title>A new Merluccius polli reference genome to investigate the effects of global change in West African waters.</title>
        <authorList>
            <person name="Mateo J.L."/>
            <person name="Blanco-Fernandez C."/>
            <person name="Garcia-Vazquez E."/>
            <person name="Machado-Schiaffino G."/>
        </authorList>
    </citation>
    <scope>NUCLEOTIDE SEQUENCE</scope>
    <source>
        <strain evidence="11">C29</strain>
        <tissue evidence="11">Fin</tissue>
    </source>
</reference>
<dbReference type="GO" id="GO:0009791">
    <property type="term" value="P:post-embryonic development"/>
    <property type="evidence" value="ECO:0007669"/>
    <property type="project" value="UniProtKB-ARBA"/>
</dbReference>
<keyword evidence="6" id="KW-0804">Transcription</keyword>
<dbReference type="Pfam" id="PF02892">
    <property type="entry name" value="zf-BED"/>
    <property type="match status" value="1"/>
</dbReference>
<feature type="compositionally biased region" description="Low complexity" evidence="9">
    <location>
        <begin position="447"/>
        <end position="459"/>
    </location>
</feature>
<sequence length="468" mass="52099">MEPARKRKHSPVWEHFDLISANKVKCLLCAKELVYSNNTSSMLRHFRALHADAQANTGAPTQMTRKQELDEALVSMIVGDTQPFTVVEDQGFRNFVAKLDPTYVIPTRKAVKAMVKAKYEEEKQKAKLQLQSVTAVSLTSDMWTSINMDAYLALTCHYIDASTTLRSTVLGVEYFPDKHTAVNLAAVITSLMEEWGIGAKVTCLVTDGAANMLACGRTLRLRHAICVAHTLNLIVKKCLDLTPVLSSIRTKARRLVGYFRSSTSAKEKLAVIQEQMGKPTLKLIQEVETRWNSTFQMLQRLVDQREPVGAALSGLDSDIPVLTSEEYANITGCLSILAPFHEATVELSEEKRVSCSKVIPLLKMIETLLHEETTRNTNPLARELGEHLIKHVREKLHTLQSSSIMSLPTLLDPRFKTIGFFSPTKADEAVRRLSSECANVIRENSHHPSSPSPSTSTSSHNEHHCGVI</sequence>
<dbReference type="SUPFAM" id="SSF57667">
    <property type="entry name" value="beta-beta-alpha zinc fingers"/>
    <property type="match status" value="1"/>
</dbReference>
<evidence type="ECO:0000256" key="2">
    <source>
        <dbReference type="ARBA" id="ARBA00022723"/>
    </source>
</evidence>
<dbReference type="PANTHER" id="PTHR46481:SF10">
    <property type="entry name" value="ZINC FINGER BED DOMAIN-CONTAINING PROTEIN 39"/>
    <property type="match status" value="1"/>
</dbReference>
<dbReference type="AlphaFoldDB" id="A0AA47PD36"/>
<comment type="caution">
    <text evidence="11">The sequence shown here is derived from an EMBL/GenBank/DDBJ whole genome shotgun (WGS) entry which is preliminary data.</text>
</comment>
<evidence type="ECO:0000313" key="11">
    <source>
        <dbReference type="EMBL" id="KAK0156243.1"/>
    </source>
</evidence>
<dbReference type="SUPFAM" id="SSF140996">
    <property type="entry name" value="Hermes dimerisation domain"/>
    <property type="match status" value="1"/>
</dbReference>
<accession>A0AA47PD36</accession>
<evidence type="ECO:0000256" key="1">
    <source>
        <dbReference type="ARBA" id="ARBA00004123"/>
    </source>
</evidence>
<protein>
    <submittedName>
        <fullName evidence="11">Zinc finger BED domain-containing protein 1</fullName>
    </submittedName>
</protein>